<dbReference type="PaxDb" id="6945-B7QIK6"/>
<proteinExistence type="predicted"/>
<organism>
    <name type="scientific">Ixodes scapularis</name>
    <name type="common">Black-legged tick</name>
    <name type="synonym">Deer tick</name>
    <dbReference type="NCBI Taxonomy" id="6945"/>
    <lineage>
        <taxon>Eukaryota</taxon>
        <taxon>Metazoa</taxon>
        <taxon>Ecdysozoa</taxon>
        <taxon>Arthropoda</taxon>
        <taxon>Chelicerata</taxon>
        <taxon>Arachnida</taxon>
        <taxon>Acari</taxon>
        <taxon>Parasitiformes</taxon>
        <taxon>Ixodida</taxon>
        <taxon>Ixodoidea</taxon>
        <taxon>Ixodidae</taxon>
        <taxon>Ixodinae</taxon>
        <taxon>Ixodes</taxon>
    </lineage>
</organism>
<dbReference type="VEuPathDB" id="VectorBase:ISCI023128"/>
<gene>
    <name evidence="1" type="ORF">IscW_ISCW023128</name>
</gene>
<dbReference type="Proteomes" id="UP000001555">
    <property type="component" value="Unassembled WGS sequence"/>
</dbReference>
<dbReference type="EMBL" id="DS946450">
    <property type="protein sequence ID" value="EEC18678.1"/>
    <property type="molecule type" value="Genomic_DNA"/>
</dbReference>
<protein>
    <submittedName>
        <fullName evidence="1 2">Uncharacterized protein</fullName>
    </submittedName>
</protein>
<dbReference type="EnsemblMetazoa" id="ISCW023128-RA">
    <property type="protein sequence ID" value="ISCW023128-PA"/>
    <property type="gene ID" value="ISCW023128"/>
</dbReference>
<dbReference type="AlphaFoldDB" id="B7QIK6"/>
<dbReference type="VEuPathDB" id="VectorBase:ISCW023128"/>
<sequence length="90" mass="10507">MKAFACDEVWFECVGYGRGYDYSGNRIGRSYDASYQGFRSNLFDDRYDSYMGQRGFGQLLGRYARRTANGYSYDYTLPNGHVYGYSGYRR</sequence>
<accession>B7QIK6</accession>
<evidence type="ECO:0000313" key="2">
    <source>
        <dbReference type="EnsemblMetazoa" id="ISCW023128-PA"/>
    </source>
</evidence>
<dbReference type="EMBL" id="ABJB010719676">
    <property type="status" value="NOT_ANNOTATED_CDS"/>
    <property type="molecule type" value="Genomic_DNA"/>
</dbReference>
<dbReference type="EMBL" id="ABJB010954925">
    <property type="status" value="NOT_ANNOTATED_CDS"/>
    <property type="molecule type" value="Genomic_DNA"/>
</dbReference>
<name>B7QIK6_IXOSC</name>
<dbReference type="InParanoid" id="B7QIK6"/>
<reference evidence="2" key="2">
    <citation type="submission" date="2020-05" db="UniProtKB">
        <authorList>
            <consortium name="EnsemblMetazoa"/>
        </authorList>
    </citation>
    <scope>IDENTIFICATION</scope>
    <source>
        <strain evidence="2">wikel</strain>
    </source>
</reference>
<keyword evidence="3" id="KW-1185">Reference proteome</keyword>
<evidence type="ECO:0000313" key="3">
    <source>
        <dbReference type="Proteomes" id="UP000001555"/>
    </source>
</evidence>
<dbReference type="VEuPathDB" id="VectorBase:ISCP_030297"/>
<dbReference type="HOGENOM" id="CLU_2443299_0_0_1"/>
<reference evidence="1 3" key="1">
    <citation type="submission" date="2008-03" db="EMBL/GenBank/DDBJ databases">
        <title>Annotation of Ixodes scapularis.</title>
        <authorList>
            <consortium name="Ixodes scapularis Genome Project Consortium"/>
            <person name="Caler E."/>
            <person name="Hannick L.I."/>
            <person name="Bidwell S."/>
            <person name="Joardar V."/>
            <person name="Thiagarajan M."/>
            <person name="Amedeo P."/>
            <person name="Galinsky K.J."/>
            <person name="Schobel S."/>
            <person name="Inman J."/>
            <person name="Hostetler J."/>
            <person name="Miller J."/>
            <person name="Hammond M."/>
            <person name="Megy K."/>
            <person name="Lawson D."/>
            <person name="Kodira C."/>
            <person name="Sutton G."/>
            <person name="Meyer J."/>
            <person name="Hill C.A."/>
            <person name="Birren B."/>
            <person name="Nene V."/>
            <person name="Collins F."/>
            <person name="Alarcon-Chaidez F."/>
            <person name="Wikel S."/>
            <person name="Strausberg R."/>
        </authorList>
    </citation>
    <scope>NUCLEOTIDE SEQUENCE [LARGE SCALE GENOMIC DNA]</scope>
    <source>
        <strain evidence="3">Wikel</strain>
        <strain evidence="1">Wikel colony</strain>
    </source>
</reference>
<dbReference type="EMBL" id="ABJB010013514">
    <property type="status" value="NOT_ANNOTATED_CDS"/>
    <property type="molecule type" value="Genomic_DNA"/>
</dbReference>
<evidence type="ECO:0000313" key="1">
    <source>
        <dbReference type="EMBL" id="EEC18678.1"/>
    </source>
</evidence>